<dbReference type="PANTHER" id="PTHR45588:SF1">
    <property type="entry name" value="WW DOMAIN-CONTAINING PROTEIN"/>
    <property type="match status" value="1"/>
</dbReference>
<accession>A0A4R5UZX5</accession>
<name>A0A4R5UZX5_9RHOB</name>
<dbReference type="InterPro" id="IPR011990">
    <property type="entry name" value="TPR-like_helical_dom_sf"/>
</dbReference>
<dbReference type="Pfam" id="PF07719">
    <property type="entry name" value="TPR_2"/>
    <property type="match status" value="1"/>
</dbReference>
<dbReference type="Proteomes" id="UP000295301">
    <property type="component" value="Unassembled WGS sequence"/>
</dbReference>
<evidence type="ECO:0000256" key="3">
    <source>
        <dbReference type="PROSITE-ProRule" id="PRU00339"/>
    </source>
</evidence>
<evidence type="ECO:0000256" key="2">
    <source>
        <dbReference type="ARBA" id="ARBA00022803"/>
    </source>
</evidence>
<dbReference type="RefSeq" id="WP_133360396.1">
    <property type="nucleotide sequence ID" value="NZ_SMUV01000069.1"/>
</dbReference>
<dbReference type="SMART" id="SM00028">
    <property type="entry name" value="TPR"/>
    <property type="match status" value="2"/>
</dbReference>
<dbReference type="AlphaFoldDB" id="A0A4R5UZX5"/>
<evidence type="ECO:0000313" key="4">
    <source>
        <dbReference type="EMBL" id="TDK44993.1"/>
    </source>
</evidence>
<dbReference type="PANTHER" id="PTHR45588">
    <property type="entry name" value="TPR DOMAIN-CONTAINING PROTEIN"/>
    <property type="match status" value="1"/>
</dbReference>
<dbReference type="InterPro" id="IPR019734">
    <property type="entry name" value="TPR_rpt"/>
</dbReference>
<sequence>MDDYYDLGSYSCPITTRSDQAQLWFDRGLIWIYGYNHQEAAACFRRALEHDPDCAMAHWGVAYAAGPNYNMPWELFDEPGRAEALATAHDATQAALARMDRVTPAEAALIRALPARYPQPTLARDMNAWDYDFADAMRAAFASVPDHLDLRAIYAESLLNLTPWQMWDLKTGQPAPGAATEEAQRVLEQALDAQPGAMRHPGLLHLYVHLMEMSPTPEKALKAADVLRTLVPDAGHLVHMPTHIDVLCGAYHDVVHWNQRAVEADLKYYAREGAFNIYTGYRQHDYHFVIYGALFLGQIEPALEANRGLWETTPEDMLRIESPPMADYFESFMAMEPHILIRFGRWEDCKALALPQDRELYRTLCATVHYARALGHAATGEVDAAEAEEQLFLTAKTRVPETRLLHNNKVTDLLEIATEMLRGEIEYRKANYDTAFAHLRRAVDLDDHLPYDEPWGWMQPARHALGALLLEQDRVAEAEAVYREDLGLGGQLARATVNPDNVWSLKGLHDCLQARDEQVEIKLIKQKLDIAQARADGVMASCGCAQAAMRVIA</sequence>
<keyword evidence="2 3" id="KW-0802">TPR repeat</keyword>
<comment type="caution">
    <text evidence="4">The sequence shown here is derived from an EMBL/GenBank/DDBJ whole genome shotgun (WGS) entry which is preliminary data.</text>
</comment>
<gene>
    <name evidence="4" type="ORF">E1832_14040</name>
</gene>
<dbReference type="OrthoDB" id="9778494at2"/>
<reference evidence="4 5" key="1">
    <citation type="submission" date="2019-03" db="EMBL/GenBank/DDBJ databases">
        <title>Ruegeria lutea sp. nov., a novel strain, isolated from marine sediment, the Masan Bay, South Korea.</title>
        <authorList>
            <person name="Kim J."/>
            <person name="Kim D.-Y."/>
            <person name="Lee S.-S."/>
        </authorList>
    </citation>
    <scope>NUCLEOTIDE SEQUENCE [LARGE SCALE GENOMIC DNA]</scope>
    <source>
        <strain evidence="4 5">318-1</strain>
    </source>
</reference>
<dbReference type="Gene3D" id="1.25.40.10">
    <property type="entry name" value="Tetratricopeptide repeat domain"/>
    <property type="match status" value="2"/>
</dbReference>
<dbReference type="EMBL" id="SMUV01000069">
    <property type="protein sequence ID" value="TDK44993.1"/>
    <property type="molecule type" value="Genomic_DNA"/>
</dbReference>
<dbReference type="InterPro" id="IPR013105">
    <property type="entry name" value="TPR_2"/>
</dbReference>
<evidence type="ECO:0000256" key="1">
    <source>
        <dbReference type="ARBA" id="ARBA00022737"/>
    </source>
</evidence>
<proteinExistence type="predicted"/>
<keyword evidence="1" id="KW-0677">Repeat</keyword>
<feature type="repeat" description="TPR" evidence="3">
    <location>
        <begin position="21"/>
        <end position="54"/>
    </location>
</feature>
<keyword evidence="5" id="KW-1185">Reference proteome</keyword>
<organism evidence="4 5">
    <name type="scientific">Antarcticimicrobium luteum</name>
    <dbReference type="NCBI Taxonomy" id="2547397"/>
    <lineage>
        <taxon>Bacteria</taxon>
        <taxon>Pseudomonadati</taxon>
        <taxon>Pseudomonadota</taxon>
        <taxon>Alphaproteobacteria</taxon>
        <taxon>Rhodobacterales</taxon>
        <taxon>Paracoccaceae</taxon>
        <taxon>Antarcticimicrobium</taxon>
    </lineage>
</organism>
<dbReference type="SUPFAM" id="SSF48452">
    <property type="entry name" value="TPR-like"/>
    <property type="match status" value="1"/>
</dbReference>
<protein>
    <submittedName>
        <fullName evidence="4">Tetratricopeptide repeat protein</fullName>
    </submittedName>
</protein>
<evidence type="ECO:0000313" key="5">
    <source>
        <dbReference type="Proteomes" id="UP000295301"/>
    </source>
</evidence>
<dbReference type="PROSITE" id="PS50005">
    <property type="entry name" value="TPR"/>
    <property type="match status" value="1"/>
</dbReference>